<reference evidence="1 2" key="1">
    <citation type="submission" date="2005-09" db="EMBL/GenBank/DDBJ databases">
        <authorList>
            <person name="Mural R.J."/>
            <person name="Li P.W."/>
            <person name="Adams M.D."/>
            <person name="Amanatides P.G."/>
            <person name="Baden-Tillson H."/>
            <person name="Barnstead M."/>
            <person name="Chin S.H."/>
            <person name="Dew I."/>
            <person name="Evans C.A."/>
            <person name="Ferriera S."/>
            <person name="Flanigan M."/>
            <person name="Fosler C."/>
            <person name="Glodek A."/>
            <person name="Gu Z."/>
            <person name="Holt R.A."/>
            <person name="Jennings D."/>
            <person name="Kraft C.L."/>
            <person name="Lu F."/>
            <person name="Nguyen T."/>
            <person name="Nusskern D.R."/>
            <person name="Pfannkoch C.M."/>
            <person name="Sitter C."/>
            <person name="Sutton G.G."/>
            <person name="Venter J.C."/>
            <person name="Wang Z."/>
            <person name="Woodage T."/>
            <person name="Zheng X.H."/>
            <person name="Zhong F."/>
        </authorList>
    </citation>
    <scope>NUCLEOTIDE SEQUENCE [LARGE SCALE GENOMIC DNA]</scope>
    <source>
        <strain>BN</strain>
        <strain evidence="2">Sprague-Dawley</strain>
    </source>
</reference>
<protein>
    <submittedName>
        <fullName evidence="1">RCG59629</fullName>
    </submittedName>
</protein>
<dbReference type="AlphaFoldDB" id="A6HSU3"/>
<name>A6HSU3_RAT</name>
<accession>A6HSU3</accession>
<dbReference type="EMBL" id="CH473950">
    <property type="protein sequence ID" value="EDM15779.1"/>
    <property type="molecule type" value="Genomic_DNA"/>
</dbReference>
<sequence>MPASSPQPRGAQRLTPTTWPLHTLWFHHMTGALHQLEWNPDSFKDGGNCRLGSGVPSPHLTRYLFLFLKCLSEGGNHTL</sequence>
<gene>
    <name evidence="1" type="ORF">rCG_59629</name>
</gene>
<evidence type="ECO:0000313" key="1">
    <source>
        <dbReference type="EMBL" id="EDM15779.1"/>
    </source>
</evidence>
<organism evidence="1 2">
    <name type="scientific">Rattus norvegicus</name>
    <name type="common">Rat</name>
    <dbReference type="NCBI Taxonomy" id="10116"/>
    <lineage>
        <taxon>Eukaryota</taxon>
        <taxon>Metazoa</taxon>
        <taxon>Chordata</taxon>
        <taxon>Craniata</taxon>
        <taxon>Vertebrata</taxon>
        <taxon>Euteleostomi</taxon>
        <taxon>Mammalia</taxon>
        <taxon>Eutheria</taxon>
        <taxon>Euarchontoglires</taxon>
        <taxon>Glires</taxon>
        <taxon>Rodentia</taxon>
        <taxon>Myomorpha</taxon>
        <taxon>Muroidea</taxon>
        <taxon>Muridae</taxon>
        <taxon>Murinae</taxon>
        <taxon>Rattus</taxon>
    </lineage>
</organism>
<dbReference type="Proteomes" id="UP000234681">
    <property type="component" value="Chromosome 7"/>
</dbReference>
<evidence type="ECO:0000313" key="2">
    <source>
        <dbReference type="Proteomes" id="UP000234681"/>
    </source>
</evidence>
<proteinExistence type="predicted"/>